<dbReference type="RefSeq" id="WP_213125362.1">
    <property type="nucleotide sequence ID" value="NZ_JAGYPG010000002.1"/>
</dbReference>
<evidence type="ECO:0000313" key="1">
    <source>
        <dbReference type="EMBL" id="MBS4196212.1"/>
    </source>
</evidence>
<dbReference type="Proteomes" id="UP000681414">
    <property type="component" value="Unassembled WGS sequence"/>
</dbReference>
<evidence type="ECO:0000313" key="2">
    <source>
        <dbReference type="Proteomes" id="UP000681414"/>
    </source>
</evidence>
<name>A0A942TGM2_9BACI</name>
<gene>
    <name evidence="1" type="ORF">KHA97_14185</name>
</gene>
<dbReference type="Pfam" id="PF00805">
    <property type="entry name" value="Pentapeptide"/>
    <property type="match status" value="2"/>
</dbReference>
<dbReference type="EMBL" id="JAGYPG010000002">
    <property type="protein sequence ID" value="MBS4196212.1"/>
    <property type="molecule type" value="Genomic_DNA"/>
</dbReference>
<keyword evidence="2" id="KW-1185">Reference proteome</keyword>
<proteinExistence type="predicted"/>
<dbReference type="AlphaFoldDB" id="A0A942TGM2"/>
<protein>
    <submittedName>
        <fullName evidence="1">Pentapeptide repeat-containing protein</fullName>
    </submittedName>
</protein>
<accession>A0A942TGM2</accession>
<dbReference type="SUPFAM" id="SSF141571">
    <property type="entry name" value="Pentapeptide repeat-like"/>
    <property type="match status" value="1"/>
</dbReference>
<comment type="caution">
    <text evidence="1">The sequence shown here is derived from an EMBL/GenBank/DDBJ whole genome shotgun (WGS) entry which is preliminary data.</text>
</comment>
<sequence length="156" mass="17338">MLNVMDEIFLKGLILMNLKNQKQELNMADISTSTFTCILGHKLNFENVDLSETKIVNANLSRLVINDANLSDVEIDGAQLGGAFIHNIGLPPEGHPNYEPNAKQRPLKFENCDLNGTTITDCNLENVQINMCNLKGMKINGISVEEMLKVYSESKV</sequence>
<dbReference type="InterPro" id="IPR001646">
    <property type="entry name" value="5peptide_repeat"/>
</dbReference>
<organism evidence="1 2">
    <name type="scientific">Lederbergia citri</name>
    <dbReference type="NCBI Taxonomy" id="2833580"/>
    <lineage>
        <taxon>Bacteria</taxon>
        <taxon>Bacillati</taxon>
        <taxon>Bacillota</taxon>
        <taxon>Bacilli</taxon>
        <taxon>Bacillales</taxon>
        <taxon>Bacillaceae</taxon>
        <taxon>Lederbergia</taxon>
    </lineage>
</organism>
<dbReference type="Gene3D" id="2.160.20.80">
    <property type="entry name" value="E3 ubiquitin-protein ligase SopA"/>
    <property type="match status" value="1"/>
</dbReference>
<reference evidence="1 2" key="1">
    <citation type="submission" date="2021-05" db="EMBL/GenBank/DDBJ databases">
        <title>Novel Bacillus species.</title>
        <authorList>
            <person name="Liu G."/>
        </authorList>
    </citation>
    <scope>NUCLEOTIDE SEQUENCE [LARGE SCALE GENOMIC DNA]</scope>
    <source>
        <strain evidence="2">FJAT-49780</strain>
    </source>
</reference>